<sequence length="367" mass="40807">MNSVLHPEAAAPDHGRSLVTVDAATAIVGPDAAPLVRAGLQAIPDTPGRMLVTIEAGDPEMLAAWAEALCVAIMTRHPRMTTLALDGATARAAAPRLLRQGIATACDGGALLVTAGMLWQRPAPWLGHDGDAGAASPSLCDCPYPYDPVFTGTVRHPRRPPAPEGVVYRRHIPWLDAELSFRVATIDQDLDRLHRWMNDPRVAAIWEEAGDLDKHRQYLGGILADPHMIPLIGCFDGAPFGYFEIYWARENRIGPFYDVDDYDRGWHVLVGEDGFRGRDYVSAWLPSLMHYLFLDDPRTRRIVGEPRADHAQQLRNLDRAGFARIKQFDFPHKRATLVMLLRERFFGDRLWLPDFVTASADDADHEG</sequence>
<comment type="pathway">
    <text evidence="1">Siderophore biosynthesis.</text>
</comment>
<keyword evidence="3" id="KW-0808">Transferase</keyword>
<dbReference type="PANTHER" id="PTHR31438:SF1">
    <property type="entry name" value="LYSINE N-ACYLTRANSFERASE C17G9.06C-RELATED"/>
    <property type="match status" value="1"/>
</dbReference>
<evidence type="ECO:0000313" key="3">
    <source>
        <dbReference type="EMBL" id="MEN2990451.1"/>
    </source>
</evidence>
<organism evidence="3 4">
    <name type="scientific">Tistrella arctica</name>
    <dbReference type="NCBI Taxonomy" id="3133430"/>
    <lineage>
        <taxon>Bacteria</taxon>
        <taxon>Pseudomonadati</taxon>
        <taxon>Pseudomonadota</taxon>
        <taxon>Alphaproteobacteria</taxon>
        <taxon>Geminicoccales</taxon>
        <taxon>Geminicoccaceae</taxon>
        <taxon>Tistrella</taxon>
    </lineage>
</organism>
<protein>
    <submittedName>
        <fullName evidence="3">GNAT family N-acetyltransferase</fullName>
        <ecNumber evidence="3">2.3.1.-</ecNumber>
    </submittedName>
</protein>
<evidence type="ECO:0000313" key="4">
    <source>
        <dbReference type="Proteomes" id="UP001413721"/>
    </source>
</evidence>
<comment type="caution">
    <text evidence="3">The sequence shown here is derived from an EMBL/GenBank/DDBJ whole genome shotgun (WGS) entry which is preliminary data.</text>
</comment>
<dbReference type="GO" id="GO:0016746">
    <property type="term" value="F:acyltransferase activity"/>
    <property type="evidence" value="ECO:0007669"/>
    <property type="project" value="UniProtKB-KW"/>
</dbReference>
<reference evidence="3 4" key="1">
    <citation type="submission" date="2024-03" db="EMBL/GenBank/DDBJ databases">
        <title>High-quality draft genome sequencing of Tistrella sp. BH-R2-4.</title>
        <authorList>
            <person name="Dong C."/>
        </authorList>
    </citation>
    <scope>NUCLEOTIDE SEQUENCE [LARGE SCALE GENOMIC DNA]</scope>
    <source>
        <strain evidence="3 4">BH-R2-4</strain>
    </source>
</reference>
<feature type="domain" description="Acyltransferase MbtK/IucB-like conserved" evidence="2">
    <location>
        <begin position="182"/>
        <end position="229"/>
    </location>
</feature>
<dbReference type="InterPro" id="IPR016181">
    <property type="entry name" value="Acyl_CoA_acyltransferase"/>
</dbReference>
<dbReference type="EC" id="2.3.1.-" evidence="3"/>
<dbReference type="InterPro" id="IPR019432">
    <property type="entry name" value="Acyltransferase_MbtK/IucB-like"/>
</dbReference>
<proteinExistence type="predicted"/>
<dbReference type="PANTHER" id="PTHR31438">
    <property type="entry name" value="LYSINE N-ACYLTRANSFERASE C17G9.06C-RELATED"/>
    <property type="match status" value="1"/>
</dbReference>
<keyword evidence="4" id="KW-1185">Reference proteome</keyword>
<evidence type="ECO:0000256" key="1">
    <source>
        <dbReference type="ARBA" id="ARBA00004924"/>
    </source>
</evidence>
<evidence type="ECO:0000259" key="2">
    <source>
        <dbReference type="SMART" id="SM01006"/>
    </source>
</evidence>
<name>A0ABU9YNT2_9PROT</name>
<dbReference type="RefSeq" id="WP_345931905.1">
    <property type="nucleotide sequence ID" value="NZ_JBBKTV010000002.1"/>
</dbReference>
<gene>
    <name evidence="3" type="ORF">WG926_19215</name>
</gene>
<dbReference type="Gene3D" id="3.40.630.30">
    <property type="match status" value="1"/>
</dbReference>
<accession>A0ABU9YNT2</accession>
<dbReference type="Pfam" id="PF13523">
    <property type="entry name" value="Acetyltransf_8"/>
    <property type="match status" value="1"/>
</dbReference>
<dbReference type="SMART" id="SM01006">
    <property type="entry name" value="AlcB"/>
    <property type="match status" value="1"/>
</dbReference>
<dbReference type="Proteomes" id="UP001413721">
    <property type="component" value="Unassembled WGS sequence"/>
</dbReference>
<dbReference type="SUPFAM" id="SSF55729">
    <property type="entry name" value="Acyl-CoA N-acyltransferases (Nat)"/>
    <property type="match status" value="1"/>
</dbReference>
<dbReference type="EMBL" id="JBBKTW010000007">
    <property type="protein sequence ID" value="MEN2990451.1"/>
    <property type="molecule type" value="Genomic_DNA"/>
</dbReference>
<keyword evidence="3" id="KW-0012">Acyltransferase</keyword>